<proteinExistence type="predicted"/>
<evidence type="ECO:0000313" key="2">
    <source>
        <dbReference type="EMBL" id="APW60357.1"/>
    </source>
</evidence>
<sequence>MRLEILFQFIVPLTFLAIWALTSLLNRETQPLPPRPVRPGARPGPGQGPGGERGLAEGTLQGAASRDLAFRTPGAPPESEPRLAANLNDANVYVMDDEVVFVDPVTNRRIMSAPIRNAAAAAVAARGGPKPQRGTQSRKAGRGRRTAAPARPTQAEPETRRALSDQVGRSMSLSRGRPLDTAPLTSNLTPLSASMISSSAPARDLGLERSSAGPLLQARDIKEMLGTPTKLRETIVLAEILQPPVSVRRRLRSR</sequence>
<dbReference type="Proteomes" id="UP000186309">
    <property type="component" value="Chromosome"/>
</dbReference>
<protein>
    <submittedName>
        <fullName evidence="2">Uncharacterized protein</fullName>
    </submittedName>
</protein>
<evidence type="ECO:0000313" key="3">
    <source>
        <dbReference type="Proteomes" id="UP000186309"/>
    </source>
</evidence>
<evidence type="ECO:0000256" key="1">
    <source>
        <dbReference type="SAM" id="MobiDB-lite"/>
    </source>
</evidence>
<dbReference type="KEGG" id="pbor:BSF38_01825"/>
<dbReference type="AlphaFoldDB" id="A0A1U7CN55"/>
<name>A0A1U7CN55_9BACT</name>
<reference evidence="3" key="1">
    <citation type="submission" date="2016-12" db="EMBL/GenBank/DDBJ databases">
        <title>Comparative genomics of four Isosphaeraceae planctomycetes: a common pool of plasmids and glycoside hydrolase genes.</title>
        <authorList>
            <person name="Ivanova A."/>
        </authorList>
    </citation>
    <scope>NUCLEOTIDE SEQUENCE [LARGE SCALE GENOMIC DNA]</scope>
    <source>
        <strain evidence="3">PX4</strain>
    </source>
</reference>
<feature type="region of interest" description="Disordered" evidence="1">
    <location>
        <begin position="122"/>
        <end position="189"/>
    </location>
</feature>
<feature type="compositionally biased region" description="Gly residues" evidence="1">
    <location>
        <begin position="43"/>
        <end position="53"/>
    </location>
</feature>
<accession>A0A1U7CN55</accession>
<dbReference type="STRING" id="1387353.BSF38_01825"/>
<dbReference type="EMBL" id="CP019082">
    <property type="protein sequence ID" value="APW60357.1"/>
    <property type="molecule type" value="Genomic_DNA"/>
</dbReference>
<organism evidence="2 3">
    <name type="scientific">Paludisphaera borealis</name>
    <dbReference type="NCBI Taxonomy" id="1387353"/>
    <lineage>
        <taxon>Bacteria</taxon>
        <taxon>Pseudomonadati</taxon>
        <taxon>Planctomycetota</taxon>
        <taxon>Planctomycetia</taxon>
        <taxon>Isosphaerales</taxon>
        <taxon>Isosphaeraceae</taxon>
        <taxon>Paludisphaera</taxon>
    </lineage>
</organism>
<dbReference type="RefSeq" id="WP_076344944.1">
    <property type="nucleotide sequence ID" value="NZ_CP019082.1"/>
</dbReference>
<feature type="region of interest" description="Disordered" evidence="1">
    <location>
        <begin position="29"/>
        <end position="57"/>
    </location>
</feature>
<gene>
    <name evidence="2" type="ORF">BSF38_01825</name>
</gene>
<dbReference type="OrthoDB" id="9917720at2"/>
<keyword evidence="3" id="KW-1185">Reference proteome</keyword>